<evidence type="ECO:0000256" key="11">
    <source>
        <dbReference type="ARBA" id="ARBA00023163"/>
    </source>
</evidence>
<proteinExistence type="inferred from homology"/>
<dbReference type="Gene3D" id="1.10.274.100">
    <property type="entry name" value="RNA polymerase Rpb1, domain 3"/>
    <property type="match status" value="1"/>
</dbReference>
<keyword evidence="10" id="KW-0689">Ribosomal protein</keyword>
<dbReference type="InterPro" id="IPR007083">
    <property type="entry name" value="RNA_pol_Rpb1_4"/>
</dbReference>
<dbReference type="InterPro" id="IPR042102">
    <property type="entry name" value="RNA_pol_Rpb1_3_sf"/>
</dbReference>
<evidence type="ECO:0000256" key="16">
    <source>
        <dbReference type="SAM" id="MobiDB-lite"/>
    </source>
</evidence>
<accession>D8QXR6</accession>
<keyword evidence="12" id="KW-0539">Nucleus</keyword>
<evidence type="ECO:0000256" key="1">
    <source>
        <dbReference type="ARBA" id="ARBA00004123"/>
    </source>
</evidence>
<evidence type="ECO:0000256" key="8">
    <source>
        <dbReference type="ARBA" id="ARBA00022833"/>
    </source>
</evidence>
<evidence type="ECO:0000259" key="17">
    <source>
        <dbReference type="SMART" id="SM00663"/>
    </source>
</evidence>
<dbReference type="InterPro" id="IPR000722">
    <property type="entry name" value="RNA_pol_asu"/>
</dbReference>
<dbReference type="InterPro" id="IPR002677">
    <property type="entry name" value="Ribosomal_bL32"/>
</dbReference>
<sequence>MELMAVPKSKISKYKKKLRNNPKNLKPIPVIAQCSICGRYRLPMYFCCSPWFRAKKDFKEAAHSMEAIGFSYYQADEVRAMSVKRITSPRLLDGLGKPVPNGLYDPALGPTEQSDVCPTCGDMQLFCPGHFGHIELVMPVFNPLLYRSLVRIFKSVCVFCHHFKHERKKVEDACIALTQIMKESVVENPSGGRKMLITSGHFIQVPAIRSEGHGKLFQQPLSSRHMSANMVSGHIFRDQNAAAAAMDASVPESKGKKPKADKFGKNSSIQAVGYFSAPKILLPSEVRKHLSALWRNEEKLCSLIWGGVGTGKSPARKDGLSLFFLEALAVTPNRFRPPNYVNNQLLEHPQNKLYEVVVEKNIQLSDLITESGAKSEDGLRLWLELQNAVNELIDSTTVAGKDRNVGIRQLLEKKQGLFRWNMMGKRVNHTCRSVISPDPFIAVNEIGIPPNFAVKLTYPEKVTAYNFERLRRNVENGPNVHPGATHVEDELGVRVSLEYLKDWQRVATAKTLLSTPGATATDTIKKEKLIGKTVYRHLQDGDILLANRQPTLHKPGVMGHKARVIKGQRALRLHYANCSTYNADFDGDEMNVHFPQDELGRAEAYLIVNANQQYVVPTSGEPIRGLIQDHIISATLLTKKDTFLTKEEYHQLVYSACVPMPTLESGSFSKGRNVKTLDNHPAIETVPPAIWKPRCLWSGKQVLTTILNYVTRGRPPFSMERGIRVSGDYIGKTSEELKVLVRGNDLLCGIIDKAQFGKFGLVHTVQELYGADDAGHLLSVFSRLFTSYLFMHGFTCGIADMLLLPGAEEERAAKLEPAENELGDIVHGRFVGVEDKKLSSKRKKVYIALVLTCTSIGVGIEAIKDMTGKILQLRGDAGRARLDMLMSSAMNKVTSEVNNALFPKGLVKPFPENCLSLMTVTGAKGGMVNFTQISSMLGQQELEGKRVPRMVSGKTLPCFQPYEPVARSGGFIKDRFLTGLRPQEYYYHCMAGRDGLVDTAVKTAKSGYLQRCIIKNLECLKINYDFTNRDLITQKLGLGEHAKDVKNMKAIVSKDAYITDIPEAMEQKFEKFIGGLSEGKKKAYKLYRRRHIKELRSVMTHTYFASLAAPGEPVGVLAGQSIGEPSTQMTLNTFHFAGRGEMNVTLGIPRLHEILTVASKAIKTPIMTCPLKPGKTRDEGQKLAGVMTKVMLADILEAVEVSAVPFYVHHGVPSRLYKVRLRVYPEERFPPHLDLKNEEIDMAIKSVFAKGVRKEIEREIKALTSAKDSIQILGISEDEPSPAGEGENEGGKKKVIEAGEVAEEDDDDDDQEEGADAEKRKGRTTDEAAYETDSEQEDEQEMDLDAENDIVDGDNDEEKGGEVVDDEEEGHGKEKEGKKSSSVRARGRSYEMKFQANQNSPQLFLPNIVEKVLKTVTVRRMKNIEKCNAIELNGKPENPALQTDGVNFWELWSLPDDVLDLNKLTSNDIAAMLNTYGVEAARATIVREVQGVFGSYGISVNARHLSLIADFMTFQGGYRPLNRVGIVSNPSPFLKMSFETASQFLIDASLRRQVDELDTPSSRIIVGRTVGLGTGCFDLLQKTDMPQY</sequence>
<feature type="compositionally biased region" description="Acidic residues" evidence="16">
    <location>
        <begin position="1328"/>
        <end position="1369"/>
    </location>
</feature>
<dbReference type="GO" id="GO:0046872">
    <property type="term" value="F:metal ion binding"/>
    <property type="evidence" value="ECO:0007669"/>
    <property type="project" value="UniProtKB-KW"/>
</dbReference>
<dbReference type="CDD" id="cd02735">
    <property type="entry name" value="RNAP_I_Rpa1_C"/>
    <property type="match status" value="1"/>
</dbReference>
<evidence type="ECO:0000256" key="3">
    <source>
        <dbReference type="ARBA" id="ARBA00008560"/>
    </source>
</evidence>
<keyword evidence="19" id="KW-1185">Reference proteome</keyword>
<dbReference type="eggNOG" id="KOG0262">
    <property type="taxonomic scope" value="Eukaryota"/>
</dbReference>
<evidence type="ECO:0000256" key="9">
    <source>
        <dbReference type="ARBA" id="ARBA00022842"/>
    </source>
</evidence>
<keyword evidence="5 15" id="KW-0808">Transferase</keyword>
<dbReference type="Gene3D" id="2.40.40.20">
    <property type="match status" value="1"/>
</dbReference>
<dbReference type="Gene3D" id="1.10.132.30">
    <property type="match status" value="1"/>
</dbReference>
<keyword evidence="11 15" id="KW-0804">Transcription</keyword>
<feature type="compositionally biased region" description="Acidic residues" evidence="16">
    <location>
        <begin position="1300"/>
        <end position="1315"/>
    </location>
</feature>
<dbReference type="PANTHER" id="PTHR19376:SF11">
    <property type="entry name" value="DNA-DIRECTED RNA POLYMERASE I SUBUNIT RPA1"/>
    <property type="match status" value="1"/>
</dbReference>
<organism evidence="19">
    <name type="scientific">Selaginella moellendorffii</name>
    <name type="common">Spikemoss</name>
    <dbReference type="NCBI Taxonomy" id="88036"/>
    <lineage>
        <taxon>Eukaryota</taxon>
        <taxon>Viridiplantae</taxon>
        <taxon>Streptophyta</taxon>
        <taxon>Embryophyta</taxon>
        <taxon>Tracheophyta</taxon>
        <taxon>Lycopodiopsida</taxon>
        <taxon>Selaginellales</taxon>
        <taxon>Selaginellaceae</taxon>
        <taxon>Selaginella</taxon>
    </lineage>
</organism>
<keyword evidence="13" id="KW-0687">Ribonucleoprotein</keyword>
<dbReference type="SMART" id="SM00663">
    <property type="entry name" value="RPOLA_N"/>
    <property type="match status" value="1"/>
</dbReference>
<gene>
    <name evidence="18" type="ORF">SELMODRAFT_438401</name>
</gene>
<dbReference type="GO" id="GO:0006412">
    <property type="term" value="P:translation"/>
    <property type="evidence" value="ECO:0007669"/>
    <property type="project" value="InterPro"/>
</dbReference>
<evidence type="ECO:0000256" key="10">
    <source>
        <dbReference type="ARBA" id="ARBA00022980"/>
    </source>
</evidence>
<keyword evidence="8" id="KW-0862">Zinc</keyword>
<dbReference type="OMA" id="CMGVSAN"/>
<dbReference type="InterPro" id="IPR038120">
    <property type="entry name" value="Rpb1_funnel_sf"/>
</dbReference>
<dbReference type="GO" id="GO:0003677">
    <property type="term" value="F:DNA binding"/>
    <property type="evidence" value="ECO:0007669"/>
    <property type="project" value="InterPro"/>
</dbReference>
<dbReference type="Gene3D" id="3.30.70.2850">
    <property type="match status" value="1"/>
</dbReference>
<evidence type="ECO:0000313" key="18">
    <source>
        <dbReference type="EMBL" id="EFJ35467.1"/>
    </source>
</evidence>
<dbReference type="InterPro" id="IPR011332">
    <property type="entry name" value="Ribosomal_zn-bd"/>
</dbReference>
<dbReference type="Pfam" id="PF00623">
    <property type="entry name" value="RNA_pol_Rpb1_2"/>
    <property type="match status" value="1"/>
</dbReference>
<evidence type="ECO:0000256" key="5">
    <source>
        <dbReference type="ARBA" id="ARBA00022679"/>
    </source>
</evidence>
<comment type="function">
    <text evidence="15">DNA-dependent RNA polymerase catalyzes the transcription of DNA into RNA using the four ribonucleoside triphosphates as substrates.</text>
</comment>
<comment type="similarity">
    <text evidence="3">Belongs to the bacterial ribosomal protein bL32 family.</text>
</comment>
<dbReference type="SUPFAM" id="SSF57829">
    <property type="entry name" value="Zn-binding ribosomal proteins"/>
    <property type="match status" value="1"/>
</dbReference>
<keyword evidence="4 15" id="KW-0240">DNA-directed RNA polymerase</keyword>
<dbReference type="Proteomes" id="UP000001514">
    <property type="component" value="Unassembled WGS sequence"/>
</dbReference>
<keyword evidence="9" id="KW-0460">Magnesium</keyword>
<protein>
    <recommendedName>
        <fullName evidence="15">DNA-directed RNA polymerase subunit</fullName>
        <ecNumber evidence="15">2.7.7.6</ecNumber>
    </recommendedName>
</protein>
<dbReference type="KEGG" id="smo:SELMODRAFT_438401"/>
<dbReference type="InParanoid" id="D8QXR6"/>
<dbReference type="Gene3D" id="4.10.860.120">
    <property type="entry name" value="RNA polymerase II, clamp domain"/>
    <property type="match status" value="1"/>
</dbReference>
<dbReference type="Gramene" id="EFJ35467">
    <property type="protein sequence ID" value="EFJ35467"/>
    <property type="gene ID" value="SELMODRAFT_438401"/>
</dbReference>
<feature type="domain" description="RNA polymerase N-terminal" evidence="17">
    <location>
        <begin position="321"/>
        <end position="638"/>
    </location>
</feature>
<dbReference type="Pfam" id="PF04998">
    <property type="entry name" value="RNA_pol_Rpb1_5"/>
    <property type="match status" value="1"/>
</dbReference>
<dbReference type="GO" id="GO:0042790">
    <property type="term" value="P:nucleolar large rRNA transcription by RNA polymerase I"/>
    <property type="evidence" value="ECO:0000318"/>
    <property type="project" value="GO_Central"/>
</dbReference>
<evidence type="ECO:0000256" key="7">
    <source>
        <dbReference type="ARBA" id="ARBA00022723"/>
    </source>
</evidence>
<dbReference type="InterPro" id="IPR006592">
    <property type="entry name" value="RNA_pol_N"/>
</dbReference>
<keyword evidence="7" id="KW-0479">Metal-binding</keyword>
<dbReference type="InterPro" id="IPR007081">
    <property type="entry name" value="RNA_pol_Rpb1_5"/>
</dbReference>
<dbReference type="SUPFAM" id="SSF64484">
    <property type="entry name" value="beta and beta-prime subunits of DNA dependent RNA-polymerase"/>
    <property type="match status" value="1"/>
</dbReference>
<dbReference type="Gene3D" id="3.30.1490.180">
    <property type="entry name" value="RNA polymerase ii"/>
    <property type="match status" value="1"/>
</dbReference>
<evidence type="ECO:0000256" key="12">
    <source>
        <dbReference type="ARBA" id="ARBA00023242"/>
    </source>
</evidence>
<comment type="catalytic activity">
    <reaction evidence="14 15">
        <text>RNA(n) + a ribonucleoside 5'-triphosphate = RNA(n+1) + diphosphate</text>
        <dbReference type="Rhea" id="RHEA:21248"/>
        <dbReference type="Rhea" id="RHEA-COMP:14527"/>
        <dbReference type="Rhea" id="RHEA-COMP:17342"/>
        <dbReference type="ChEBI" id="CHEBI:33019"/>
        <dbReference type="ChEBI" id="CHEBI:61557"/>
        <dbReference type="ChEBI" id="CHEBI:140395"/>
        <dbReference type="EC" id="2.7.7.6"/>
    </reaction>
</comment>
<dbReference type="Pfam" id="PF01783">
    <property type="entry name" value="Ribosomal_L32p"/>
    <property type="match status" value="1"/>
</dbReference>
<feature type="compositionally biased region" description="Basic and acidic residues" evidence="16">
    <location>
        <begin position="1316"/>
        <end position="1326"/>
    </location>
</feature>
<dbReference type="EMBL" id="GL377568">
    <property type="protein sequence ID" value="EFJ35467.1"/>
    <property type="molecule type" value="Genomic_DNA"/>
</dbReference>
<reference evidence="18 19" key="1">
    <citation type="journal article" date="2011" name="Science">
        <title>The Selaginella genome identifies genetic changes associated with the evolution of vascular plants.</title>
        <authorList>
            <person name="Banks J.A."/>
            <person name="Nishiyama T."/>
            <person name="Hasebe M."/>
            <person name="Bowman J.L."/>
            <person name="Gribskov M."/>
            <person name="dePamphilis C."/>
            <person name="Albert V.A."/>
            <person name="Aono N."/>
            <person name="Aoyama T."/>
            <person name="Ambrose B.A."/>
            <person name="Ashton N.W."/>
            <person name="Axtell M.J."/>
            <person name="Barker E."/>
            <person name="Barker M.S."/>
            <person name="Bennetzen J.L."/>
            <person name="Bonawitz N.D."/>
            <person name="Chapple C."/>
            <person name="Cheng C."/>
            <person name="Correa L.G."/>
            <person name="Dacre M."/>
            <person name="DeBarry J."/>
            <person name="Dreyer I."/>
            <person name="Elias M."/>
            <person name="Engstrom E.M."/>
            <person name="Estelle M."/>
            <person name="Feng L."/>
            <person name="Finet C."/>
            <person name="Floyd S.K."/>
            <person name="Frommer W.B."/>
            <person name="Fujita T."/>
            <person name="Gramzow L."/>
            <person name="Gutensohn M."/>
            <person name="Harholt J."/>
            <person name="Hattori M."/>
            <person name="Heyl A."/>
            <person name="Hirai T."/>
            <person name="Hiwatashi Y."/>
            <person name="Ishikawa M."/>
            <person name="Iwata M."/>
            <person name="Karol K.G."/>
            <person name="Koehler B."/>
            <person name="Kolukisaoglu U."/>
            <person name="Kubo M."/>
            <person name="Kurata T."/>
            <person name="Lalonde S."/>
            <person name="Li K."/>
            <person name="Li Y."/>
            <person name="Litt A."/>
            <person name="Lyons E."/>
            <person name="Manning G."/>
            <person name="Maruyama T."/>
            <person name="Michael T.P."/>
            <person name="Mikami K."/>
            <person name="Miyazaki S."/>
            <person name="Morinaga S."/>
            <person name="Murata T."/>
            <person name="Mueller-Roeber B."/>
            <person name="Nelson D.R."/>
            <person name="Obara M."/>
            <person name="Oguri Y."/>
            <person name="Olmstead R.G."/>
            <person name="Onodera N."/>
            <person name="Petersen B.L."/>
            <person name="Pils B."/>
            <person name="Prigge M."/>
            <person name="Rensing S.A."/>
            <person name="Riano-Pachon D.M."/>
            <person name="Roberts A.W."/>
            <person name="Sato Y."/>
            <person name="Scheller H.V."/>
            <person name="Schulz B."/>
            <person name="Schulz C."/>
            <person name="Shakirov E.V."/>
            <person name="Shibagaki N."/>
            <person name="Shinohara N."/>
            <person name="Shippen D.E."/>
            <person name="Soerensen I."/>
            <person name="Sotooka R."/>
            <person name="Sugimoto N."/>
            <person name="Sugita M."/>
            <person name="Sumikawa N."/>
            <person name="Tanurdzic M."/>
            <person name="Theissen G."/>
            <person name="Ulvskov P."/>
            <person name="Wakazuki S."/>
            <person name="Weng J.K."/>
            <person name="Willats W.W."/>
            <person name="Wipf D."/>
            <person name="Wolf P.G."/>
            <person name="Yang L."/>
            <person name="Zimmer A.D."/>
            <person name="Zhu Q."/>
            <person name="Mitros T."/>
            <person name="Hellsten U."/>
            <person name="Loque D."/>
            <person name="Otillar R."/>
            <person name="Salamov A."/>
            <person name="Schmutz J."/>
            <person name="Shapiro H."/>
            <person name="Lindquist E."/>
            <person name="Lucas S."/>
            <person name="Rokhsar D."/>
            <person name="Grigoriev I.V."/>
        </authorList>
    </citation>
    <scope>NUCLEOTIDE SEQUENCE [LARGE SCALE GENOMIC DNA]</scope>
</reference>
<comment type="subcellular location">
    <subcellularLocation>
        <location evidence="1">Nucleus</location>
    </subcellularLocation>
</comment>
<dbReference type="Gene3D" id="6.10.250.2940">
    <property type="match status" value="1"/>
</dbReference>
<evidence type="ECO:0000256" key="2">
    <source>
        <dbReference type="ARBA" id="ARBA00006460"/>
    </source>
</evidence>
<keyword evidence="6 15" id="KW-0548">Nucleotidyltransferase</keyword>
<comment type="similarity">
    <text evidence="2 15">Belongs to the RNA polymerase beta' chain family.</text>
</comment>
<dbReference type="FunFam" id="1.10.274.100:FF:000015">
    <property type="entry name" value="DNA-directed RNA polymerase subunit"/>
    <property type="match status" value="1"/>
</dbReference>
<dbReference type="STRING" id="88036.D8QXR6"/>
<dbReference type="InterPro" id="IPR015699">
    <property type="entry name" value="DNA-dir_RNA_pol1_lsu_N"/>
</dbReference>
<dbReference type="Pfam" id="PF04983">
    <property type="entry name" value="RNA_pol_Rpb1_3"/>
    <property type="match status" value="1"/>
</dbReference>
<dbReference type="InterPro" id="IPR007066">
    <property type="entry name" value="RNA_pol_Rpb1_3"/>
</dbReference>
<evidence type="ECO:0000256" key="13">
    <source>
        <dbReference type="ARBA" id="ARBA00023274"/>
    </source>
</evidence>
<name>D8QXR6_SELML</name>
<evidence type="ECO:0000313" key="19">
    <source>
        <dbReference type="Proteomes" id="UP000001514"/>
    </source>
</evidence>
<evidence type="ECO:0000256" key="4">
    <source>
        <dbReference type="ARBA" id="ARBA00022478"/>
    </source>
</evidence>
<evidence type="ECO:0000256" key="6">
    <source>
        <dbReference type="ARBA" id="ARBA00022695"/>
    </source>
</evidence>
<feature type="compositionally biased region" description="Basic and acidic residues" evidence="16">
    <location>
        <begin position="1370"/>
        <end position="1379"/>
    </location>
</feature>
<dbReference type="InterPro" id="IPR007080">
    <property type="entry name" value="RNA_pol_Rpb1_1"/>
</dbReference>
<dbReference type="GO" id="GO:0005736">
    <property type="term" value="C:RNA polymerase I complex"/>
    <property type="evidence" value="ECO:0000318"/>
    <property type="project" value="GO_Central"/>
</dbReference>
<dbReference type="FunFam" id="2.40.40.20:FF:000019">
    <property type="entry name" value="DNA-directed RNA polymerase II subunit RPB1"/>
    <property type="match status" value="1"/>
</dbReference>
<dbReference type="HOGENOM" id="CLU_000487_2_2_1"/>
<dbReference type="InterPro" id="IPR044893">
    <property type="entry name" value="RNA_pol_Rpb1_clamp_domain"/>
</dbReference>
<dbReference type="Gene3D" id="1.10.150.390">
    <property type="match status" value="1"/>
</dbReference>
<dbReference type="FunCoup" id="D8QXR6">
    <property type="interactions" value="4269"/>
</dbReference>
<evidence type="ECO:0000256" key="14">
    <source>
        <dbReference type="ARBA" id="ARBA00048552"/>
    </source>
</evidence>
<dbReference type="GO" id="GO:0003899">
    <property type="term" value="F:DNA-directed RNA polymerase activity"/>
    <property type="evidence" value="ECO:0007669"/>
    <property type="project" value="UniProtKB-EC"/>
</dbReference>
<dbReference type="InterPro" id="IPR047107">
    <property type="entry name" value="DNA-dir_RNA_pol1_lsu_C"/>
</dbReference>
<dbReference type="Pfam" id="PF04997">
    <property type="entry name" value="RNA_pol_Rpb1_1"/>
    <property type="match status" value="1"/>
</dbReference>
<dbReference type="CDD" id="cd01435">
    <property type="entry name" value="RNAP_I_RPA1_N"/>
    <property type="match status" value="1"/>
</dbReference>
<dbReference type="PANTHER" id="PTHR19376">
    <property type="entry name" value="DNA-DIRECTED RNA POLYMERASE"/>
    <property type="match status" value="1"/>
</dbReference>
<dbReference type="Pfam" id="PF05000">
    <property type="entry name" value="RNA_pol_Rpb1_4"/>
    <property type="match status" value="1"/>
</dbReference>
<dbReference type="InterPro" id="IPR045867">
    <property type="entry name" value="DNA-dir_RpoC_beta_prime"/>
</dbReference>
<feature type="region of interest" description="Disordered" evidence="16">
    <location>
        <begin position="1273"/>
        <end position="1386"/>
    </location>
</feature>
<dbReference type="EC" id="2.7.7.6" evidence="15"/>
<dbReference type="GO" id="GO:0015934">
    <property type="term" value="C:large ribosomal subunit"/>
    <property type="evidence" value="ECO:0007669"/>
    <property type="project" value="InterPro"/>
</dbReference>
<dbReference type="GO" id="GO:0003735">
    <property type="term" value="F:structural constituent of ribosome"/>
    <property type="evidence" value="ECO:0007669"/>
    <property type="project" value="InterPro"/>
</dbReference>
<evidence type="ECO:0000256" key="15">
    <source>
        <dbReference type="RuleBase" id="RU004279"/>
    </source>
</evidence>